<dbReference type="Pfam" id="PF02557">
    <property type="entry name" value="VanY"/>
    <property type="match status" value="1"/>
</dbReference>
<feature type="domain" description="D-alanyl-D-alanine carboxypeptidase-like core" evidence="1">
    <location>
        <begin position="99"/>
        <end position="213"/>
    </location>
</feature>
<reference evidence="3" key="1">
    <citation type="journal article" date="2019" name="Int. J. Syst. Evol. Microbiol.">
        <title>The Global Catalogue of Microorganisms (GCM) 10K type strain sequencing project: providing services to taxonomists for standard genome sequencing and annotation.</title>
        <authorList>
            <consortium name="The Broad Institute Genomics Platform"/>
            <consortium name="The Broad Institute Genome Sequencing Center for Infectious Disease"/>
            <person name="Wu L."/>
            <person name="Ma J."/>
        </authorList>
    </citation>
    <scope>NUCLEOTIDE SEQUENCE [LARGE SCALE GENOMIC DNA]</scope>
    <source>
        <strain evidence="3">PCU 280</strain>
    </source>
</reference>
<dbReference type="Gene3D" id="3.30.200.180">
    <property type="match status" value="1"/>
</dbReference>
<dbReference type="Gene3D" id="3.30.1380.10">
    <property type="match status" value="1"/>
</dbReference>
<keyword evidence="2" id="KW-0645">Protease</keyword>
<keyword evidence="2" id="KW-0121">Carboxypeptidase</keyword>
<dbReference type="Proteomes" id="UP001596233">
    <property type="component" value="Unassembled WGS sequence"/>
</dbReference>
<evidence type="ECO:0000313" key="3">
    <source>
        <dbReference type="Proteomes" id="UP001596233"/>
    </source>
</evidence>
<dbReference type="CDD" id="cd14852">
    <property type="entry name" value="LD-carboxypeptidase"/>
    <property type="match status" value="1"/>
</dbReference>
<dbReference type="InterPro" id="IPR003709">
    <property type="entry name" value="VanY-like_core_dom"/>
</dbReference>
<organism evidence="2 3">
    <name type="scientific">Paenibacillus septentrionalis</name>
    <dbReference type="NCBI Taxonomy" id="429342"/>
    <lineage>
        <taxon>Bacteria</taxon>
        <taxon>Bacillati</taxon>
        <taxon>Bacillota</taxon>
        <taxon>Bacilli</taxon>
        <taxon>Bacillales</taxon>
        <taxon>Paenibacillaceae</taxon>
        <taxon>Paenibacillus</taxon>
    </lineage>
</organism>
<dbReference type="InterPro" id="IPR009045">
    <property type="entry name" value="Zn_M74/Hedgehog-like"/>
</dbReference>
<dbReference type="GO" id="GO:0004180">
    <property type="term" value="F:carboxypeptidase activity"/>
    <property type="evidence" value="ECO:0007669"/>
    <property type="project" value="UniProtKB-KW"/>
</dbReference>
<sequence>MKKWFFMLTMLVFIVIVGQQLQKDQPQRELDRYHSEERYADEESIVTIEIDPEQVYKGKLLLINGDYQLHDAGIADDLVMIDREYALKAGYALEGEELTLSQHVLDAYDMMVKAAQDDHLQNFLLTSGFRSLEQQKQLYEQTGSDYALPAGFSEHNSGLALDISSLTSKMETAPEGKWLQEYGPQYGFILRYPEHKRHITKIAYEPWHFRYVGLPHSMIMKDRDLVLEEYIEYLAERQELSVKLMGISYKVSYYSYQPLISISLDQHSQYDISGDNRGGIIVTSWTEES</sequence>
<protein>
    <submittedName>
        <fullName evidence="2">D-alanyl-D-alanine carboxypeptidase family protein</fullName>
    </submittedName>
</protein>
<dbReference type="SUPFAM" id="SSF55166">
    <property type="entry name" value="Hedgehog/DD-peptidase"/>
    <property type="match status" value="1"/>
</dbReference>
<dbReference type="InterPro" id="IPR052179">
    <property type="entry name" value="DD-CPase-like"/>
</dbReference>
<keyword evidence="2" id="KW-0378">Hydrolase</keyword>
<proteinExistence type="predicted"/>
<accession>A0ABW1V4C1</accession>
<name>A0ABW1V4C1_9BACL</name>
<gene>
    <name evidence="2" type="ORF">ACFP56_13455</name>
</gene>
<dbReference type="PANTHER" id="PTHR34385">
    <property type="entry name" value="D-ALANYL-D-ALANINE CARBOXYPEPTIDASE"/>
    <property type="match status" value="1"/>
</dbReference>
<dbReference type="PANTHER" id="PTHR34385:SF1">
    <property type="entry name" value="PEPTIDOGLYCAN L-ALANYL-D-GLUTAMATE ENDOPEPTIDASE CWLK"/>
    <property type="match status" value="1"/>
</dbReference>
<evidence type="ECO:0000313" key="2">
    <source>
        <dbReference type="EMBL" id="MFC6333629.1"/>
    </source>
</evidence>
<dbReference type="RefSeq" id="WP_379235297.1">
    <property type="nucleotide sequence ID" value="NZ_JBHSTE010000004.1"/>
</dbReference>
<evidence type="ECO:0000259" key="1">
    <source>
        <dbReference type="Pfam" id="PF02557"/>
    </source>
</evidence>
<comment type="caution">
    <text evidence="2">The sequence shown here is derived from an EMBL/GenBank/DDBJ whole genome shotgun (WGS) entry which is preliminary data.</text>
</comment>
<dbReference type="InterPro" id="IPR058193">
    <property type="entry name" value="VanY/YodJ_core_dom"/>
</dbReference>
<dbReference type="EMBL" id="JBHSTE010000004">
    <property type="protein sequence ID" value="MFC6333629.1"/>
    <property type="molecule type" value="Genomic_DNA"/>
</dbReference>
<keyword evidence="3" id="KW-1185">Reference proteome</keyword>